<proteinExistence type="predicted"/>
<feature type="compositionally biased region" description="Acidic residues" evidence="1">
    <location>
        <begin position="27"/>
        <end position="36"/>
    </location>
</feature>
<feature type="region of interest" description="Disordered" evidence="1">
    <location>
        <begin position="1"/>
        <end position="36"/>
    </location>
</feature>
<sequence length="36" mass="4211">MSIDETKCCNMHTKEKEDNGECCQTTNEEETKEQNE</sequence>
<gene>
    <name evidence="2" type="ORF">METZ01_LOCUS494129</name>
</gene>
<name>A0A383DAH7_9ZZZZ</name>
<protein>
    <submittedName>
        <fullName evidence="2">Uncharacterized protein</fullName>
    </submittedName>
</protein>
<dbReference type="EMBL" id="UINC01215544">
    <property type="protein sequence ID" value="SVE41275.1"/>
    <property type="molecule type" value="Genomic_DNA"/>
</dbReference>
<dbReference type="AlphaFoldDB" id="A0A383DAH7"/>
<evidence type="ECO:0000313" key="2">
    <source>
        <dbReference type="EMBL" id="SVE41275.1"/>
    </source>
</evidence>
<evidence type="ECO:0000256" key="1">
    <source>
        <dbReference type="SAM" id="MobiDB-lite"/>
    </source>
</evidence>
<organism evidence="2">
    <name type="scientific">marine metagenome</name>
    <dbReference type="NCBI Taxonomy" id="408172"/>
    <lineage>
        <taxon>unclassified sequences</taxon>
        <taxon>metagenomes</taxon>
        <taxon>ecological metagenomes</taxon>
    </lineage>
</organism>
<feature type="compositionally biased region" description="Basic and acidic residues" evidence="1">
    <location>
        <begin position="1"/>
        <end position="19"/>
    </location>
</feature>
<accession>A0A383DAH7</accession>
<reference evidence="2" key="1">
    <citation type="submission" date="2018-05" db="EMBL/GenBank/DDBJ databases">
        <authorList>
            <person name="Lanie J.A."/>
            <person name="Ng W.-L."/>
            <person name="Kazmierczak K.M."/>
            <person name="Andrzejewski T.M."/>
            <person name="Davidsen T.M."/>
            <person name="Wayne K.J."/>
            <person name="Tettelin H."/>
            <person name="Glass J.I."/>
            <person name="Rusch D."/>
            <person name="Podicherti R."/>
            <person name="Tsui H.-C.T."/>
            <person name="Winkler M.E."/>
        </authorList>
    </citation>
    <scope>NUCLEOTIDE SEQUENCE</scope>
</reference>